<dbReference type="Proteomes" id="UP001153069">
    <property type="component" value="Unassembled WGS sequence"/>
</dbReference>
<sequence>MDGVLVWRDLCTYYDFGGDKEAQATSLLGELTKRKLLYNSPGGFDMYYNDFDVKCQELDEIGHPLADTLKKTLFLQGILDREYNAVIDHCQKESYATTIDLLRAKARSLGRAADRARRVSNYQSNYKARRGPKQDENDEDIYDNPSTFPDHVWEQMTEANQKWIMDHQDKDKEQPKDYGKQYSGKKGETNQYKAAIPETDMKQLKEQLKQELKDELNATTEKNKKVTIVDENPDDKPQSIWRTPKNKK</sequence>
<proteinExistence type="predicted"/>
<feature type="region of interest" description="Disordered" evidence="1">
    <location>
        <begin position="113"/>
        <end position="149"/>
    </location>
</feature>
<feature type="compositionally biased region" description="Basic and acidic residues" evidence="1">
    <location>
        <begin position="215"/>
        <end position="228"/>
    </location>
</feature>
<organism evidence="2 3">
    <name type="scientific">Seminavis robusta</name>
    <dbReference type="NCBI Taxonomy" id="568900"/>
    <lineage>
        <taxon>Eukaryota</taxon>
        <taxon>Sar</taxon>
        <taxon>Stramenopiles</taxon>
        <taxon>Ochrophyta</taxon>
        <taxon>Bacillariophyta</taxon>
        <taxon>Bacillariophyceae</taxon>
        <taxon>Bacillariophycidae</taxon>
        <taxon>Naviculales</taxon>
        <taxon>Naviculaceae</taxon>
        <taxon>Seminavis</taxon>
    </lineage>
</organism>
<comment type="caution">
    <text evidence="2">The sequence shown here is derived from an EMBL/GenBank/DDBJ whole genome shotgun (WGS) entry which is preliminary data.</text>
</comment>
<accession>A0A9N8ENK5</accession>
<feature type="region of interest" description="Disordered" evidence="1">
    <location>
        <begin position="215"/>
        <end position="248"/>
    </location>
</feature>
<reference evidence="2" key="1">
    <citation type="submission" date="2020-06" db="EMBL/GenBank/DDBJ databases">
        <authorList>
            <consortium name="Plant Systems Biology data submission"/>
        </authorList>
    </citation>
    <scope>NUCLEOTIDE SEQUENCE</scope>
    <source>
        <strain evidence="2">D6</strain>
    </source>
</reference>
<keyword evidence="3" id="KW-1185">Reference proteome</keyword>
<gene>
    <name evidence="2" type="ORF">SEMRO_1235_G254970.1</name>
</gene>
<evidence type="ECO:0000313" key="2">
    <source>
        <dbReference type="EMBL" id="CAB9521810.1"/>
    </source>
</evidence>
<name>A0A9N8ENK5_9STRA</name>
<feature type="region of interest" description="Disordered" evidence="1">
    <location>
        <begin position="167"/>
        <end position="192"/>
    </location>
</feature>
<dbReference type="EMBL" id="CAICTM010001233">
    <property type="protein sequence ID" value="CAB9521810.1"/>
    <property type="molecule type" value="Genomic_DNA"/>
</dbReference>
<evidence type="ECO:0000256" key="1">
    <source>
        <dbReference type="SAM" id="MobiDB-lite"/>
    </source>
</evidence>
<feature type="compositionally biased region" description="Basic and acidic residues" evidence="1">
    <location>
        <begin position="167"/>
        <end position="179"/>
    </location>
</feature>
<evidence type="ECO:0000313" key="3">
    <source>
        <dbReference type="Proteomes" id="UP001153069"/>
    </source>
</evidence>
<protein>
    <submittedName>
        <fullName evidence="2">Uncharacterized protein</fullName>
    </submittedName>
</protein>
<dbReference type="AlphaFoldDB" id="A0A9N8ENK5"/>